<name>A0A227JB32_VIBPH</name>
<organism evidence="1 2">
    <name type="scientific">Vibrio parahaemolyticus</name>
    <dbReference type="NCBI Taxonomy" id="670"/>
    <lineage>
        <taxon>Bacteria</taxon>
        <taxon>Pseudomonadati</taxon>
        <taxon>Pseudomonadota</taxon>
        <taxon>Gammaproteobacteria</taxon>
        <taxon>Vibrionales</taxon>
        <taxon>Vibrionaceae</taxon>
        <taxon>Vibrio</taxon>
    </lineage>
</organism>
<reference evidence="1 2" key="1">
    <citation type="journal article" date="2017" name="Appl. Environ. Microbiol.">
        <title>Parallel evolution of two clades of a major Atlantic endemic Vibrio parahaemolyticus pathogen lineage by independent acquisition of related pathogenicity islands.</title>
        <authorList>
            <person name="Xu F."/>
            <person name="Gonzalez-Escalona N."/>
            <person name="Drees K.P."/>
            <person name="Sebra R.P."/>
            <person name="Cooper V.S."/>
            <person name="Jones S.H."/>
            <person name="Whistler C.A."/>
        </authorList>
    </citation>
    <scope>NUCLEOTIDE SEQUENCE [LARGE SCALE GENOMIC DNA]</scope>
    <source>
        <strain evidence="1 2">MAVP-3</strain>
    </source>
</reference>
<sequence>MIKKRSTERFYVWFTWMHNELKRAWLAKTWFKPDSTYTE</sequence>
<dbReference type="EMBL" id="NIXT01000728">
    <property type="protein sequence ID" value="OXE32303.1"/>
    <property type="molecule type" value="Genomic_DNA"/>
</dbReference>
<dbReference type="Proteomes" id="UP000214596">
    <property type="component" value="Unassembled WGS sequence"/>
</dbReference>
<gene>
    <name evidence="1" type="ORF">CA163_13390</name>
</gene>
<protein>
    <submittedName>
        <fullName evidence="1">Uncharacterized protein</fullName>
    </submittedName>
</protein>
<accession>A0A227JB32</accession>
<dbReference type="AlphaFoldDB" id="A0A227JB32"/>
<proteinExistence type="predicted"/>
<comment type="caution">
    <text evidence="1">The sequence shown here is derived from an EMBL/GenBank/DDBJ whole genome shotgun (WGS) entry which is preliminary data.</text>
</comment>
<evidence type="ECO:0000313" key="1">
    <source>
        <dbReference type="EMBL" id="OXE32303.1"/>
    </source>
</evidence>
<evidence type="ECO:0000313" key="2">
    <source>
        <dbReference type="Proteomes" id="UP000214596"/>
    </source>
</evidence>